<dbReference type="AlphaFoldDB" id="A0A4P6ZGD3"/>
<evidence type="ECO:0000313" key="3">
    <source>
        <dbReference type="Proteomes" id="UP000294419"/>
    </source>
</evidence>
<feature type="chain" id="PRO_5020611386" description="Lipocalin-like domain-containing protein" evidence="1">
    <location>
        <begin position="23"/>
        <end position="132"/>
    </location>
</feature>
<dbReference type="RefSeq" id="WP_133440062.1">
    <property type="nucleotide sequence ID" value="NZ_CP037954.1"/>
</dbReference>
<dbReference type="Proteomes" id="UP000294419">
    <property type="component" value="Chromosome"/>
</dbReference>
<dbReference type="OrthoDB" id="1118927at2"/>
<gene>
    <name evidence="2" type="ORF">NBC122_01833</name>
</gene>
<sequence>MIKRIILLTAFLFLLFSCGTREDETDNEQYVGVWNWVSTDGGLANVHQTPSNTGVTRTLTLTAESIYTIKENTEVVSEGTYYLAREVTNTDHLEKLFLHFSNQPNLIIESINANDLYLAQDANDGFKYHYSK</sequence>
<organism evidence="2 3">
    <name type="scientific">Chryseobacterium salivictor</name>
    <dbReference type="NCBI Taxonomy" id="2547600"/>
    <lineage>
        <taxon>Bacteria</taxon>
        <taxon>Pseudomonadati</taxon>
        <taxon>Bacteroidota</taxon>
        <taxon>Flavobacteriia</taxon>
        <taxon>Flavobacteriales</taxon>
        <taxon>Weeksellaceae</taxon>
        <taxon>Chryseobacterium group</taxon>
        <taxon>Chryseobacterium</taxon>
    </lineage>
</organism>
<keyword evidence="3" id="KW-1185">Reference proteome</keyword>
<dbReference type="KEGG" id="csal:NBC122_01833"/>
<keyword evidence="1" id="KW-0732">Signal</keyword>
<dbReference type="EMBL" id="CP037954">
    <property type="protein sequence ID" value="QBO58648.1"/>
    <property type="molecule type" value="Genomic_DNA"/>
</dbReference>
<evidence type="ECO:0008006" key="4">
    <source>
        <dbReference type="Google" id="ProtNLM"/>
    </source>
</evidence>
<evidence type="ECO:0000313" key="2">
    <source>
        <dbReference type="EMBL" id="QBO58648.1"/>
    </source>
</evidence>
<name>A0A4P6ZGD3_9FLAO</name>
<proteinExistence type="predicted"/>
<feature type="signal peptide" evidence="1">
    <location>
        <begin position="1"/>
        <end position="22"/>
    </location>
</feature>
<reference evidence="2 3" key="1">
    <citation type="submission" date="2019-03" db="EMBL/GenBank/DDBJ databases">
        <authorList>
            <person name="Kim H."/>
            <person name="Yu S.-M."/>
        </authorList>
    </citation>
    <scope>NUCLEOTIDE SEQUENCE [LARGE SCALE GENOMIC DNA]</scope>
    <source>
        <strain evidence="2 3">NBC122</strain>
    </source>
</reference>
<dbReference type="PROSITE" id="PS51257">
    <property type="entry name" value="PROKAR_LIPOPROTEIN"/>
    <property type="match status" value="1"/>
</dbReference>
<protein>
    <recommendedName>
        <fullName evidence="4">Lipocalin-like domain-containing protein</fullName>
    </recommendedName>
</protein>
<evidence type="ECO:0000256" key="1">
    <source>
        <dbReference type="SAM" id="SignalP"/>
    </source>
</evidence>
<accession>A0A4P6ZGD3</accession>